<keyword evidence="3" id="KW-1185">Reference proteome</keyword>
<feature type="region of interest" description="Disordered" evidence="1">
    <location>
        <begin position="42"/>
        <end position="102"/>
    </location>
</feature>
<sequence>VVDDWYKAVLELSKKNPGEVKYSIEKKMFLVINGRCGDRHIPLINNFGGSGGGNSGSNNPRSNLGSGNTSGNPGSNTGQGGNPTGGNTRGLENSTGSNLNKS</sequence>
<protein>
    <submittedName>
        <fullName evidence="2">23289_t:CDS:1</fullName>
    </submittedName>
</protein>
<name>A0A9N9PK32_9GLOM</name>
<dbReference type="AlphaFoldDB" id="A0A9N9PK32"/>
<evidence type="ECO:0000313" key="3">
    <source>
        <dbReference type="Proteomes" id="UP000789405"/>
    </source>
</evidence>
<accession>A0A9N9PK32</accession>
<feature type="non-terminal residue" evidence="2">
    <location>
        <position position="102"/>
    </location>
</feature>
<evidence type="ECO:0000256" key="1">
    <source>
        <dbReference type="SAM" id="MobiDB-lite"/>
    </source>
</evidence>
<dbReference type="Proteomes" id="UP000789405">
    <property type="component" value="Unassembled WGS sequence"/>
</dbReference>
<organism evidence="2 3">
    <name type="scientific">Dentiscutata erythropus</name>
    <dbReference type="NCBI Taxonomy" id="1348616"/>
    <lineage>
        <taxon>Eukaryota</taxon>
        <taxon>Fungi</taxon>
        <taxon>Fungi incertae sedis</taxon>
        <taxon>Mucoromycota</taxon>
        <taxon>Glomeromycotina</taxon>
        <taxon>Glomeromycetes</taxon>
        <taxon>Diversisporales</taxon>
        <taxon>Gigasporaceae</taxon>
        <taxon>Dentiscutata</taxon>
    </lineage>
</organism>
<feature type="compositionally biased region" description="Polar residues" evidence="1">
    <location>
        <begin position="92"/>
        <end position="102"/>
    </location>
</feature>
<feature type="compositionally biased region" description="Gly residues" evidence="1">
    <location>
        <begin position="77"/>
        <end position="88"/>
    </location>
</feature>
<proteinExistence type="predicted"/>
<feature type="compositionally biased region" description="Low complexity" evidence="1">
    <location>
        <begin position="56"/>
        <end position="76"/>
    </location>
</feature>
<gene>
    <name evidence="2" type="ORF">DERYTH_LOCUS28428</name>
</gene>
<reference evidence="2" key="1">
    <citation type="submission" date="2021-06" db="EMBL/GenBank/DDBJ databases">
        <authorList>
            <person name="Kallberg Y."/>
            <person name="Tangrot J."/>
            <person name="Rosling A."/>
        </authorList>
    </citation>
    <scope>NUCLEOTIDE SEQUENCE</scope>
    <source>
        <strain evidence="2">MA453B</strain>
    </source>
</reference>
<evidence type="ECO:0000313" key="2">
    <source>
        <dbReference type="EMBL" id="CAG8828133.1"/>
    </source>
</evidence>
<comment type="caution">
    <text evidence="2">The sequence shown here is derived from an EMBL/GenBank/DDBJ whole genome shotgun (WGS) entry which is preliminary data.</text>
</comment>
<feature type="non-terminal residue" evidence="2">
    <location>
        <position position="1"/>
    </location>
</feature>
<dbReference type="EMBL" id="CAJVPY010070896">
    <property type="protein sequence ID" value="CAG8828133.1"/>
    <property type="molecule type" value="Genomic_DNA"/>
</dbReference>